<keyword evidence="1" id="KW-1133">Transmembrane helix</keyword>
<feature type="domain" description="DUF7027" evidence="2">
    <location>
        <begin position="4"/>
        <end position="52"/>
    </location>
</feature>
<proteinExistence type="predicted"/>
<dbReference type="AlphaFoldDB" id="A0A1I7WZT5"/>
<dbReference type="Proteomes" id="UP000095283">
    <property type="component" value="Unplaced"/>
</dbReference>
<name>A0A1I7WZT5_HETBA</name>
<keyword evidence="3" id="KW-1185">Reference proteome</keyword>
<dbReference type="InterPro" id="IPR054291">
    <property type="entry name" value="DUF7027"/>
</dbReference>
<dbReference type="Pfam" id="PF22954">
    <property type="entry name" value="DUF7027"/>
    <property type="match status" value="1"/>
</dbReference>
<evidence type="ECO:0000259" key="2">
    <source>
        <dbReference type="Pfam" id="PF22954"/>
    </source>
</evidence>
<dbReference type="WBParaSite" id="Hba_10654">
    <property type="protein sequence ID" value="Hba_10654"/>
    <property type="gene ID" value="Hba_10654"/>
</dbReference>
<evidence type="ECO:0000313" key="4">
    <source>
        <dbReference type="WBParaSite" id="Hba_10654"/>
    </source>
</evidence>
<evidence type="ECO:0000256" key="1">
    <source>
        <dbReference type="SAM" id="Phobius"/>
    </source>
</evidence>
<protein>
    <submittedName>
        <fullName evidence="4">Inner membrane protein</fullName>
    </submittedName>
</protein>
<sequence>MAGIFSVIVIVLAIALMLYAIQREKARWLIPHLSAQVFLILFLIIVALVVAVLLAFGAYRGIRNLLGVSNYYISDDC</sequence>
<keyword evidence="1" id="KW-0472">Membrane</keyword>
<keyword evidence="1" id="KW-0812">Transmembrane</keyword>
<evidence type="ECO:0000313" key="3">
    <source>
        <dbReference type="Proteomes" id="UP000095283"/>
    </source>
</evidence>
<accession>A0A1I7WZT5</accession>
<organism evidence="3 4">
    <name type="scientific">Heterorhabditis bacteriophora</name>
    <name type="common">Entomopathogenic nematode worm</name>
    <dbReference type="NCBI Taxonomy" id="37862"/>
    <lineage>
        <taxon>Eukaryota</taxon>
        <taxon>Metazoa</taxon>
        <taxon>Ecdysozoa</taxon>
        <taxon>Nematoda</taxon>
        <taxon>Chromadorea</taxon>
        <taxon>Rhabditida</taxon>
        <taxon>Rhabditina</taxon>
        <taxon>Rhabditomorpha</taxon>
        <taxon>Strongyloidea</taxon>
        <taxon>Heterorhabditidae</taxon>
        <taxon>Heterorhabditis</taxon>
    </lineage>
</organism>
<feature type="transmembrane region" description="Helical" evidence="1">
    <location>
        <begin position="36"/>
        <end position="59"/>
    </location>
</feature>
<reference evidence="4" key="1">
    <citation type="submission" date="2016-11" db="UniProtKB">
        <authorList>
            <consortium name="WormBaseParasite"/>
        </authorList>
    </citation>
    <scope>IDENTIFICATION</scope>
</reference>